<evidence type="ECO:0000313" key="2">
    <source>
        <dbReference type="Proteomes" id="UP001153404"/>
    </source>
</evidence>
<dbReference type="RefSeq" id="WP_277534256.1">
    <property type="nucleotide sequence ID" value="NZ_JAPDIA010000007.1"/>
</dbReference>
<keyword evidence="2" id="KW-1185">Reference proteome</keyword>
<gene>
    <name evidence="1" type="ORF">OMP40_20945</name>
</gene>
<evidence type="ECO:0000313" key="1">
    <source>
        <dbReference type="EMBL" id="MDG0811562.1"/>
    </source>
</evidence>
<reference evidence="1" key="1">
    <citation type="submission" date="2022-10" db="EMBL/GenBank/DDBJ databases">
        <title>Comparative genomic analysis of Cohnella hashimotonis sp. nov., isolated from the International Space Station.</title>
        <authorList>
            <person name="Simpson A."/>
            <person name="Venkateswaran K."/>
        </authorList>
    </citation>
    <scope>NUCLEOTIDE SEQUENCE</scope>
    <source>
        <strain evidence="1">DSM 28161</strain>
    </source>
</reference>
<protein>
    <submittedName>
        <fullName evidence="1">Uncharacterized protein</fullName>
    </submittedName>
</protein>
<dbReference type="Proteomes" id="UP001153404">
    <property type="component" value="Unassembled WGS sequence"/>
</dbReference>
<sequence length="163" mass="18764">MSTRLLSESLVRERFPHLRYVRIHTSGKQTATIYAWDDQLELREEDRANLLKFASAYLTPFVCFNVKPYGQTREERVPAAPEVPDDVREAAMNRGSDLHDIIDVVDRMLAGGRISFDRYDRTNAVVYLTIRSTLPISPIERELIGLYLYELLPLGTQSSVQYI</sequence>
<name>A0A9X4KVA1_9BACL</name>
<dbReference type="AlphaFoldDB" id="A0A9X4KVA1"/>
<proteinExistence type="predicted"/>
<organism evidence="1 2">
    <name type="scientific">Cohnella rhizosphaerae</name>
    <dbReference type="NCBI Taxonomy" id="1457232"/>
    <lineage>
        <taxon>Bacteria</taxon>
        <taxon>Bacillati</taxon>
        <taxon>Bacillota</taxon>
        <taxon>Bacilli</taxon>
        <taxon>Bacillales</taxon>
        <taxon>Paenibacillaceae</taxon>
        <taxon>Cohnella</taxon>
    </lineage>
</organism>
<accession>A0A9X4KVA1</accession>
<dbReference type="EMBL" id="JAPDIA010000007">
    <property type="protein sequence ID" value="MDG0811562.1"/>
    <property type="molecule type" value="Genomic_DNA"/>
</dbReference>
<comment type="caution">
    <text evidence="1">The sequence shown here is derived from an EMBL/GenBank/DDBJ whole genome shotgun (WGS) entry which is preliminary data.</text>
</comment>